<proteinExistence type="inferred from homology"/>
<dbReference type="AlphaFoldDB" id="A0A9W6LNT2"/>
<dbReference type="InterPro" id="IPR036393">
    <property type="entry name" value="AceGlu_kinase-like_sf"/>
</dbReference>
<dbReference type="EMBL" id="BSDY01000007">
    <property type="protein sequence ID" value="GLI56255.1"/>
    <property type="molecule type" value="Genomic_DNA"/>
</dbReference>
<feature type="binding site" evidence="12">
    <location>
        <position position="182"/>
    </location>
    <ligand>
        <name>ATP</name>
        <dbReference type="ChEBI" id="CHEBI:30616"/>
    </ligand>
</feature>
<feature type="binding site" evidence="12">
    <location>
        <position position="177"/>
    </location>
    <ligand>
        <name>ATP</name>
        <dbReference type="ChEBI" id="CHEBI:30616"/>
    </ligand>
</feature>
<dbReference type="Gene3D" id="3.40.1160.10">
    <property type="entry name" value="Acetylglutamate kinase-like"/>
    <property type="match status" value="1"/>
</dbReference>
<protein>
    <recommendedName>
        <fullName evidence="13">Aspartokinase</fullName>
        <ecNumber evidence="13">2.7.2.4</ecNumber>
    </recommendedName>
</protein>
<keyword evidence="5 14" id="KW-0028">Amino-acid biosynthesis</keyword>
<comment type="similarity">
    <text evidence="4 13">Belongs to the aspartokinase family.</text>
</comment>
<comment type="caution">
    <text evidence="16">The sequence shown here is derived from an EMBL/GenBank/DDBJ whole genome shotgun (WGS) entry which is preliminary data.</text>
</comment>
<keyword evidence="9 12" id="KW-0067">ATP-binding</keyword>
<dbReference type="InterPro" id="IPR041740">
    <property type="entry name" value="AKii-LysC-BS"/>
</dbReference>
<dbReference type="GO" id="GO:0005829">
    <property type="term" value="C:cytosol"/>
    <property type="evidence" value="ECO:0007669"/>
    <property type="project" value="TreeGrafter"/>
</dbReference>
<keyword evidence="10" id="KW-0457">Lysine biosynthesis</keyword>
<dbReference type="CDD" id="cd04891">
    <property type="entry name" value="ACT_AK-LysC-DapG-like_1"/>
    <property type="match status" value="1"/>
</dbReference>
<evidence type="ECO:0000256" key="12">
    <source>
        <dbReference type="PIRSR" id="PIRSR000726-1"/>
    </source>
</evidence>
<dbReference type="CDD" id="cd04923">
    <property type="entry name" value="ACT_AK-LysC-DapG-like_2"/>
    <property type="match status" value="1"/>
</dbReference>
<dbReference type="NCBIfam" id="NF005154">
    <property type="entry name" value="PRK06635.1-2"/>
    <property type="match status" value="1"/>
</dbReference>
<reference evidence="16" key="1">
    <citation type="submission" date="2022-12" db="EMBL/GenBank/DDBJ databases">
        <title>Reference genome sequencing for broad-spectrum identification of bacterial and archaeal isolates by mass spectrometry.</title>
        <authorList>
            <person name="Sekiguchi Y."/>
            <person name="Tourlousse D.M."/>
        </authorList>
    </citation>
    <scope>NUCLEOTIDE SEQUENCE</scope>
    <source>
        <strain evidence="16">10succ1</strain>
    </source>
</reference>
<evidence type="ECO:0000256" key="9">
    <source>
        <dbReference type="ARBA" id="ARBA00022840"/>
    </source>
</evidence>
<dbReference type="PROSITE" id="PS00324">
    <property type="entry name" value="ASPARTOKINASE"/>
    <property type="match status" value="1"/>
</dbReference>
<feature type="binding site" evidence="12">
    <location>
        <begin position="171"/>
        <end position="172"/>
    </location>
    <ligand>
        <name>ATP</name>
        <dbReference type="ChEBI" id="CHEBI:30616"/>
    </ligand>
</feature>
<dbReference type="EC" id="2.7.2.4" evidence="13"/>
<comment type="pathway">
    <text evidence="2 14">Amino-acid biosynthesis; L-methionine biosynthesis via de novo pathway; L-homoserine from L-aspartate: step 1/3.</text>
</comment>
<dbReference type="NCBIfam" id="TIGR00657">
    <property type="entry name" value="asp_kinases"/>
    <property type="match status" value="1"/>
</dbReference>
<feature type="binding site" evidence="12">
    <location>
        <position position="73"/>
    </location>
    <ligand>
        <name>substrate</name>
    </ligand>
</feature>
<evidence type="ECO:0000256" key="11">
    <source>
        <dbReference type="ARBA" id="ARBA00047872"/>
    </source>
</evidence>
<evidence type="ECO:0000256" key="1">
    <source>
        <dbReference type="ARBA" id="ARBA00004766"/>
    </source>
</evidence>
<keyword evidence="8 13" id="KW-0418">Kinase</keyword>
<dbReference type="PIRSF" id="PIRSF000726">
    <property type="entry name" value="Asp_kin"/>
    <property type="match status" value="1"/>
</dbReference>
<dbReference type="Proteomes" id="UP001144471">
    <property type="component" value="Unassembled WGS sequence"/>
</dbReference>
<dbReference type="SUPFAM" id="SSF55021">
    <property type="entry name" value="ACT-like"/>
    <property type="match status" value="2"/>
</dbReference>
<evidence type="ECO:0000256" key="13">
    <source>
        <dbReference type="RuleBase" id="RU003448"/>
    </source>
</evidence>
<keyword evidence="17" id="KW-1185">Reference proteome</keyword>
<dbReference type="InterPro" id="IPR001341">
    <property type="entry name" value="Asp_kinase"/>
</dbReference>
<feature type="binding site" evidence="12">
    <location>
        <begin position="6"/>
        <end position="9"/>
    </location>
    <ligand>
        <name>ATP</name>
        <dbReference type="ChEBI" id="CHEBI:30616"/>
    </ligand>
</feature>
<dbReference type="FunFam" id="3.40.1160.10:FF:000002">
    <property type="entry name" value="Aspartokinase"/>
    <property type="match status" value="1"/>
</dbReference>
<dbReference type="CDD" id="cd04261">
    <property type="entry name" value="AAK_AKii-LysC-BS"/>
    <property type="match status" value="1"/>
</dbReference>
<dbReference type="InterPro" id="IPR018042">
    <property type="entry name" value="Aspartate_kinase_CS"/>
</dbReference>
<evidence type="ECO:0000256" key="7">
    <source>
        <dbReference type="ARBA" id="ARBA00022741"/>
    </source>
</evidence>
<dbReference type="Pfam" id="PF01842">
    <property type="entry name" value="ACT"/>
    <property type="match status" value="1"/>
</dbReference>
<evidence type="ECO:0000256" key="3">
    <source>
        <dbReference type="ARBA" id="ARBA00005139"/>
    </source>
</evidence>
<dbReference type="InterPro" id="IPR002912">
    <property type="entry name" value="ACT_dom"/>
</dbReference>
<evidence type="ECO:0000259" key="15">
    <source>
        <dbReference type="PROSITE" id="PS51671"/>
    </source>
</evidence>
<comment type="catalytic activity">
    <reaction evidence="11 13">
        <text>L-aspartate + ATP = 4-phospho-L-aspartate + ADP</text>
        <dbReference type="Rhea" id="RHEA:23776"/>
        <dbReference type="ChEBI" id="CHEBI:29991"/>
        <dbReference type="ChEBI" id="CHEBI:30616"/>
        <dbReference type="ChEBI" id="CHEBI:57535"/>
        <dbReference type="ChEBI" id="CHEBI:456216"/>
        <dbReference type="EC" id="2.7.2.4"/>
    </reaction>
</comment>
<dbReference type="InterPro" id="IPR045865">
    <property type="entry name" value="ACT-like_dom_sf"/>
</dbReference>
<feature type="domain" description="ACT" evidence="15">
    <location>
        <begin position="342"/>
        <end position="400"/>
    </location>
</feature>
<accession>A0A9W6LNT2</accession>
<evidence type="ECO:0000256" key="5">
    <source>
        <dbReference type="ARBA" id="ARBA00022605"/>
    </source>
</evidence>
<comment type="pathway">
    <text evidence="3 14">Amino-acid biosynthesis; L-threonine biosynthesis; L-threonine from L-aspartate: step 1/5.</text>
</comment>
<evidence type="ECO:0000256" key="4">
    <source>
        <dbReference type="ARBA" id="ARBA00010122"/>
    </source>
</evidence>
<evidence type="ECO:0000313" key="16">
    <source>
        <dbReference type="EMBL" id="GLI56255.1"/>
    </source>
</evidence>
<feature type="domain" description="ACT" evidence="15">
    <location>
        <begin position="262"/>
        <end position="336"/>
    </location>
</feature>
<evidence type="ECO:0000256" key="14">
    <source>
        <dbReference type="RuleBase" id="RU004249"/>
    </source>
</evidence>
<gene>
    <name evidence="16" type="primary">lysC</name>
    <name evidence="16" type="ORF">PM10SUCC1_17690</name>
</gene>
<dbReference type="InterPro" id="IPR005260">
    <property type="entry name" value="Asp_kin_monofn"/>
</dbReference>
<dbReference type="GO" id="GO:0004072">
    <property type="term" value="F:aspartate kinase activity"/>
    <property type="evidence" value="ECO:0007669"/>
    <property type="project" value="UniProtKB-EC"/>
</dbReference>
<dbReference type="NCBIfam" id="NF005155">
    <property type="entry name" value="PRK06635.1-4"/>
    <property type="match status" value="1"/>
</dbReference>
<dbReference type="PROSITE" id="PS51671">
    <property type="entry name" value="ACT"/>
    <property type="match status" value="2"/>
</dbReference>
<dbReference type="Gene3D" id="3.30.2130.10">
    <property type="entry name" value="VC0802-like"/>
    <property type="match status" value="1"/>
</dbReference>
<comment type="pathway">
    <text evidence="1 14">Amino-acid biosynthesis; L-lysine biosynthesis via DAP pathway; (S)-tetrahydrodipicolinate from L-aspartate: step 1/4.</text>
</comment>
<name>A0A9W6LNT2_9FUSO</name>
<dbReference type="GO" id="GO:0009090">
    <property type="term" value="P:homoserine biosynthetic process"/>
    <property type="evidence" value="ECO:0007669"/>
    <property type="project" value="TreeGrafter"/>
</dbReference>
<organism evidence="16 17">
    <name type="scientific">Propionigenium maris DSM 9537</name>
    <dbReference type="NCBI Taxonomy" id="1123000"/>
    <lineage>
        <taxon>Bacteria</taxon>
        <taxon>Fusobacteriati</taxon>
        <taxon>Fusobacteriota</taxon>
        <taxon>Fusobacteriia</taxon>
        <taxon>Fusobacteriales</taxon>
        <taxon>Fusobacteriaceae</taxon>
        <taxon>Propionigenium</taxon>
    </lineage>
</organism>
<dbReference type="Pfam" id="PF22468">
    <property type="entry name" value="ACT_9"/>
    <property type="match status" value="1"/>
</dbReference>
<evidence type="ECO:0000256" key="8">
    <source>
        <dbReference type="ARBA" id="ARBA00022777"/>
    </source>
</evidence>
<evidence type="ECO:0000313" key="17">
    <source>
        <dbReference type="Proteomes" id="UP001144471"/>
    </source>
</evidence>
<dbReference type="PANTHER" id="PTHR21499:SF68">
    <property type="entry name" value="ASPARTOKINASE 2"/>
    <property type="match status" value="1"/>
</dbReference>
<keyword evidence="7 12" id="KW-0547">Nucleotide-binding</keyword>
<dbReference type="GO" id="GO:0005524">
    <property type="term" value="F:ATP binding"/>
    <property type="evidence" value="ECO:0007669"/>
    <property type="project" value="UniProtKB-KW"/>
</dbReference>
<dbReference type="PANTHER" id="PTHR21499">
    <property type="entry name" value="ASPARTATE KINASE"/>
    <property type="match status" value="1"/>
</dbReference>
<dbReference type="SUPFAM" id="SSF53633">
    <property type="entry name" value="Carbamate kinase-like"/>
    <property type="match status" value="1"/>
</dbReference>
<dbReference type="RefSeq" id="WP_281835285.1">
    <property type="nucleotide sequence ID" value="NZ_BSDY01000007.1"/>
</dbReference>
<feature type="binding site" evidence="12">
    <location>
        <position position="46"/>
    </location>
    <ligand>
        <name>substrate</name>
    </ligand>
</feature>
<dbReference type="GO" id="GO:0009089">
    <property type="term" value="P:lysine biosynthetic process via diaminopimelate"/>
    <property type="evidence" value="ECO:0007669"/>
    <property type="project" value="InterPro"/>
</dbReference>
<evidence type="ECO:0000256" key="2">
    <source>
        <dbReference type="ARBA" id="ARBA00004986"/>
    </source>
</evidence>
<keyword evidence="6 13" id="KW-0808">Transferase</keyword>
<dbReference type="Pfam" id="PF00696">
    <property type="entry name" value="AA_kinase"/>
    <property type="match status" value="1"/>
</dbReference>
<dbReference type="InterPro" id="IPR001048">
    <property type="entry name" value="Asp/Glu/Uridylate_kinase"/>
</dbReference>
<dbReference type="InterPro" id="IPR054352">
    <property type="entry name" value="ACT_Aspartokinase"/>
</dbReference>
<evidence type="ECO:0000256" key="6">
    <source>
        <dbReference type="ARBA" id="ARBA00022679"/>
    </source>
</evidence>
<sequence>MRIVQKYGGTSVGTIEKIKNIAESLVEQKKQGRELVVVVSAMGKTTDALLAKAGSITSKPNKRELDRLLSVGEQETIALLTMALNEFGVGAISLTGYQAGIETTGIHTKSKIKSIDSKKVEKYLAEGKIVIVAGFQGINEAGDITTLGRGGSDTSAVALAASLNCECEIYTDVDGIYGVDPRAYSKAKKIDEISYEEMMEMSSLGAGVMEVRAVELGKKYGVPIYVGRTLSDKRGTMIVERNLDMEEKVITGLGITDNIILTTLKSLENTPENISDIFEALGEAGVNIDMISQTLVEGGGLNLSFTCPDNELNLLEEALDRIRRELGEVQVEEHNHFTKISLVGIGMMSHPGVAGKVFKVFAREGIRFYQVTTSEISISYAIDPKDKERAVHALAEAFNL</sequence>
<evidence type="ECO:0000256" key="10">
    <source>
        <dbReference type="ARBA" id="ARBA00023154"/>
    </source>
</evidence>